<dbReference type="InterPro" id="IPR000683">
    <property type="entry name" value="Gfo/Idh/MocA-like_OxRdtase_N"/>
</dbReference>
<dbReference type="InterPro" id="IPR036291">
    <property type="entry name" value="NAD(P)-bd_dom_sf"/>
</dbReference>
<dbReference type="EMBL" id="JBHSXN010000001">
    <property type="protein sequence ID" value="MFC6952668.1"/>
    <property type="molecule type" value="Genomic_DNA"/>
</dbReference>
<dbReference type="RefSeq" id="WP_336349627.1">
    <property type="nucleotide sequence ID" value="NZ_JAZAQL010000001.1"/>
</dbReference>
<feature type="domain" description="GFO/IDH/MocA-like oxidoreductase" evidence="2">
    <location>
        <begin position="135"/>
        <end position="274"/>
    </location>
</feature>
<accession>A0ABD5VG70</accession>
<feature type="domain" description="Gfo/Idh/MocA-like oxidoreductase N-terminal" evidence="1">
    <location>
        <begin position="7"/>
        <end position="127"/>
    </location>
</feature>
<comment type="caution">
    <text evidence="3">The sequence shown here is derived from an EMBL/GenBank/DDBJ whole genome shotgun (WGS) entry which is preliminary data.</text>
</comment>
<dbReference type="AlphaFoldDB" id="A0ABD5VG70"/>
<evidence type="ECO:0000259" key="2">
    <source>
        <dbReference type="Pfam" id="PF22725"/>
    </source>
</evidence>
<reference evidence="3 4" key="1">
    <citation type="journal article" date="2019" name="Int. J. Syst. Evol. Microbiol.">
        <title>The Global Catalogue of Microorganisms (GCM) 10K type strain sequencing project: providing services to taxonomists for standard genome sequencing and annotation.</title>
        <authorList>
            <consortium name="The Broad Institute Genomics Platform"/>
            <consortium name="The Broad Institute Genome Sequencing Center for Infectious Disease"/>
            <person name="Wu L."/>
            <person name="Ma J."/>
        </authorList>
    </citation>
    <scope>NUCLEOTIDE SEQUENCE [LARGE SCALE GENOMIC DNA]</scope>
    <source>
        <strain evidence="3 4">GX26</strain>
    </source>
</reference>
<dbReference type="Pfam" id="PF01408">
    <property type="entry name" value="GFO_IDH_MocA"/>
    <property type="match status" value="1"/>
</dbReference>
<dbReference type="SUPFAM" id="SSF55347">
    <property type="entry name" value="Glyceraldehyde-3-phosphate dehydrogenase-like, C-terminal domain"/>
    <property type="match status" value="1"/>
</dbReference>
<dbReference type="InterPro" id="IPR051450">
    <property type="entry name" value="Gfo/Idh/MocA_Oxidoreductases"/>
</dbReference>
<keyword evidence="4" id="KW-1185">Reference proteome</keyword>
<dbReference type="Proteomes" id="UP001596395">
    <property type="component" value="Unassembled WGS sequence"/>
</dbReference>
<dbReference type="SUPFAM" id="SSF51735">
    <property type="entry name" value="NAD(P)-binding Rossmann-fold domains"/>
    <property type="match status" value="1"/>
</dbReference>
<evidence type="ECO:0000259" key="1">
    <source>
        <dbReference type="Pfam" id="PF01408"/>
    </source>
</evidence>
<dbReference type="Gene3D" id="3.30.360.10">
    <property type="entry name" value="Dihydrodipicolinate Reductase, domain 2"/>
    <property type="match status" value="1"/>
</dbReference>
<dbReference type="PANTHER" id="PTHR43377:SF1">
    <property type="entry name" value="BILIVERDIN REDUCTASE A"/>
    <property type="match status" value="1"/>
</dbReference>
<protein>
    <submittedName>
        <fullName evidence="3">Gfo/Idh/MocA family protein</fullName>
    </submittedName>
</protein>
<organism evidence="3 4">
    <name type="scientific">Halorubellus litoreus</name>
    <dbReference type="NCBI Taxonomy" id="755308"/>
    <lineage>
        <taxon>Archaea</taxon>
        <taxon>Methanobacteriati</taxon>
        <taxon>Methanobacteriota</taxon>
        <taxon>Stenosarchaea group</taxon>
        <taxon>Halobacteria</taxon>
        <taxon>Halobacteriales</taxon>
        <taxon>Halorubellaceae</taxon>
        <taxon>Halorubellus</taxon>
    </lineage>
</organism>
<dbReference type="PANTHER" id="PTHR43377">
    <property type="entry name" value="BILIVERDIN REDUCTASE A"/>
    <property type="match status" value="1"/>
</dbReference>
<dbReference type="Pfam" id="PF22725">
    <property type="entry name" value="GFO_IDH_MocA_C3"/>
    <property type="match status" value="1"/>
</dbReference>
<sequence>MHEGETVRIGIVGLGGIARHHADQFAALRDEGVPVALAGGMDIATEARASFGETYGVQTFAEADALYEHVDAVVVTTPNCFHEEYVVSALDAGLDVLVEKPLAHTVESAERIAATARAADGFCMVGFHNRFAPEVRTLKAHLDEGRFGDVYHVDANYIRRRGVPGRGSWFTDADAAGGGALIDIGAHAIDLALYLMDFPEVVEVAGTTRSTFGGREEYTYLEMWGEDGDGEFTVDDSAHALIRCAGGETIALETSWAANRPPETSYVLQGTDAGAELDRKAESLEIYEVEDVGGPQFADTSVRTDGEPAHRTEGRRFVEAVAAGDPPGTNTVDEALAVQRVMAAIYEAADSGAAVDMTDEFAVEADD</sequence>
<proteinExistence type="predicted"/>
<evidence type="ECO:0000313" key="3">
    <source>
        <dbReference type="EMBL" id="MFC6952668.1"/>
    </source>
</evidence>
<evidence type="ECO:0000313" key="4">
    <source>
        <dbReference type="Proteomes" id="UP001596395"/>
    </source>
</evidence>
<dbReference type="Gene3D" id="3.40.50.720">
    <property type="entry name" value="NAD(P)-binding Rossmann-like Domain"/>
    <property type="match status" value="1"/>
</dbReference>
<gene>
    <name evidence="3" type="ORF">ACFQGB_07300</name>
</gene>
<name>A0ABD5VG70_9EURY</name>
<dbReference type="InterPro" id="IPR055170">
    <property type="entry name" value="GFO_IDH_MocA-like_dom"/>
</dbReference>